<dbReference type="Gene3D" id="1.10.510.10">
    <property type="entry name" value="Transferase(Phosphotransferase) domain 1"/>
    <property type="match status" value="1"/>
</dbReference>
<sequence length="390" mass="43217">MSGGDKADGENKRKNAKNQKKLKKIPGQEVVLGDVLGEGAYGQVREGLRVKEGPKFGQRVAVKIISRKLLRKARNGQQNLKREINCLKKLKHSNIIQLYDVIDLDELDKIYLVLELANYKSLQDIMDDHRSKHPDAEGSGLSEEQYRNLFHQLVLGLRECHNKGVVHRDIKPANLQLTSEGVLKIIDFGVAESLDHFSQLDDTEKFAGTPAYQPPEVANGCRSFKALKVDVWAAGVTLYVMATGRVPFPGETIEELYANIGKGEYKIPPEVQKKESLCEVVTGLVEPDPDKRLALEDVLDHAWLKEGDVTKRFKNLAGQGEAEGDRKGQTLLDRYLDQDSSDEGSDGDNDSGSPTDDARGETISKVLSGGQQQPQQQSWLGMIKNTFGVA</sequence>
<dbReference type="InterPro" id="IPR000719">
    <property type="entry name" value="Prot_kinase_dom"/>
</dbReference>
<dbReference type="GO" id="GO:0004674">
    <property type="term" value="F:protein serine/threonine kinase activity"/>
    <property type="evidence" value="ECO:0007669"/>
    <property type="project" value="UniProtKB-KW"/>
</dbReference>
<feature type="domain" description="Protein kinase" evidence="16">
    <location>
        <begin position="30"/>
        <end position="304"/>
    </location>
</feature>
<dbReference type="SMART" id="SM00220">
    <property type="entry name" value="S_TKc"/>
    <property type="match status" value="1"/>
</dbReference>
<evidence type="ECO:0000256" key="11">
    <source>
        <dbReference type="ARBA" id="ARBA00023211"/>
    </source>
</evidence>
<evidence type="ECO:0000256" key="8">
    <source>
        <dbReference type="ARBA" id="ARBA00022777"/>
    </source>
</evidence>
<dbReference type="EC" id="2.7.11.1" evidence="3"/>
<evidence type="ECO:0000256" key="1">
    <source>
        <dbReference type="ARBA" id="ARBA00001936"/>
    </source>
</evidence>
<dbReference type="InterPro" id="IPR011009">
    <property type="entry name" value="Kinase-like_dom_sf"/>
</dbReference>
<dbReference type="InterPro" id="IPR017441">
    <property type="entry name" value="Protein_kinase_ATP_BS"/>
</dbReference>
<dbReference type="PROSITE" id="PS00107">
    <property type="entry name" value="PROTEIN_KINASE_ATP"/>
    <property type="match status" value="1"/>
</dbReference>
<comment type="catalytic activity">
    <reaction evidence="13">
        <text>L-seryl-[protein] + ATP = O-phospho-L-seryl-[protein] + ADP + H(+)</text>
        <dbReference type="Rhea" id="RHEA:17989"/>
        <dbReference type="Rhea" id="RHEA-COMP:9863"/>
        <dbReference type="Rhea" id="RHEA-COMP:11604"/>
        <dbReference type="ChEBI" id="CHEBI:15378"/>
        <dbReference type="ChEBI" id="CHEBI:29999"/>
        <dbReference type="ChEBI" id="CHEBI:30616"/>
        <dbReference type="ChEBI" id="CHEBI:83421"/>
        <dbReference type="ChEBI" id="CHEBI:456216"/>
        <dbReference type="EC" id="2.7.11.1"/>
    </reaction>
</comment>
<evidence type="ECO:0000256" key="5">
    <source>
        <dbReference type="ARBA" id="ARBA00022679"/>
    </source>
</evidence>
<gene>
    <name evidence="18" type="ORF">HAND00432_LOCUS27442</name>
    <name evidence="17" type="ORF">HAND1043_LOCUS24836</name>
</gene>
<dbReference type="Pfam" id="PF00069">
    <property type="entry name" value="Pkinase"/>
    <property type="match status" value="1"/>
</dbReference>
<evidence type="ECO:0000259" key="16">
    <source>
        <dbReference type="PROSITE" id="PS50011"/>
    </source>
</evidence>
<evidence type="ECO:0000256" key="3">
    <source>
        <dbReference type="ARBA" id="ARBA00012513"/>
    </source>
</evidence>
<evidence type="ECO:0000256" key="12">
    <source>
        <dbReference type="ARBA" id="ARBA00047899"/>
    </source>
</evidence>
<keyword evidence="11" id="KW-0464">Manganese</keyword>
<evidence type="ECO:0000313" key="17">
    <source>
        <dbReference type="EMBL" id="CAD8758322.1"/>
    </source>
</evidence>
<feature type="compositionally biased region" description="Acidic residues" evidence="15">
    <location>
        <begin position="339"/>
        <end position="349"/>
    </location>
</feature>
<dbReference type="GO" id="GO:0005737">
    <property type="term" value="C:cytoplasm"/>
    <property type="evidence" value="ECO:0007669"/>
    <property type="project" value="TreeGrafter"/>
</dbReference>
<evidence type="ECO:0000256" key="2">
    <source>
        <dbReference type="ARBA" id="ARBA00001946"/>
    </source>
</evidence>
<feature type="region of interest" description="Disordered" evidence="15">
    <location>
        <begin position="337"/>
        <end position="380"/>
    </location>
</feature>
<dbReference type="GO" id="GO:0035556">
    <property type="term" value="P:intracellular signal transduction"/>
    <property type="evidence" value="ECO:0007669"/>
    <property type="project" value="TreeGrafter"/>
</dbReference>
<dbReference type="EMBL" id="HBFK01040897">
    <property type="protein sequence ID" value="CAD8758322.1"/>
    <property type="molecule type" value="Transcribed_RNA"/>
</dbReference>
<keyword evidence="8" id="KW-0418">Kinase</keyword>
<dbReference type="EMBL" id="HBFX01045656">
    <property type="protein sequence ID" value="CAD8976437.1"/>
    <property type="molecule type" value="Transcribed_RNA"/>
</dbReference>
<evidence type="ECO:0000256" key="4">
    <source>
        <dbReference type="ARBA" id="ARBA00022527"/>
    </source>
</evidence>
<keyword evidence="7 14" id="KW-0547">Nucleotide-binding</keyword>
<evidence type="ECO:0000256" key="10">
    <source>
        <dbReference type="ARBA" id="ARBA00022842"/>
    </source>
</evidence>
<comment type="cofactor">
    <cofactor evidence="2">
        <name>Mg(2+)</name>
        <dbReference type="ChEBI" id="CHEBI:18420"/>
    </cofactor>
</comment>
<keyword evidence="4" id="KW-0723">Serine/threonine-protein kinase</keyword>
<dbReference type="PROSITE" id="PS50011">
    <property type="entry name" value="PROTEIN_KINASE_DOM"/>
    <property type="match status" value="1"/>
</dbReference>
<evidence type="ECO:0000256" key="14">
    <source>
        <dbReference type="PROSITE-ProRule" id="PRU10141"/>
    </source>
</evidence>
<accession>A0A6T8PK56</accession>
<comment type="cofactor">
    <cofactor evidence="1">
        <name>Mn(2+)</name>
        <dbReference type="ChEBI" id="CHEBI:29035"/>
    </cofactor>
</comment>
<dbReference type="SUPFAM" id="SSF56112">
    <property type="entry name" value="Protein kinase-like (PK-like)"/>
    <property type="match status" value="1"/>
</dbReference>
<proteinExistence type="predicted"/>
<feature type="region of interest" description="Disordered" evidence="15">
    <location>
        <begin position="1"/>
        <end position="22"/>
    </location>
</feature>
<evidence type="ECO:0000256" key="6">
    <source>
        <dbReference type="ARBA" id="ARBA00022723"/>
    </source>
</evidence>
<protein>
    <recommendedName>
        <fullName evidence="3">non-specific serine/threonine protein kinase</fullName>
        <ecNumber evidence="3">2.7.11.1</ecNumber>
    </recommendedName>
</protein>
<dbReference type="FunFam" id="1.10.510.10:FF:000571">
    <property type="entry name" value="Maternal embryonic leucine zipper kinase"/>
    <property type="match status" value="1"/>
</dbReference>
<comment type="catalytic activity">
    <reaction evidence="12">
        <text>L-threonyl-[protein] + ATP = O-phospho-L-threonyl-[protein] + ADP + H(+)</text>
        <dbReference type="Rhea" id="RHEA:46608"/>
        <dbReference type="Rhea" id="RHEA-COMP:11060"/>
        <dbReference type="Rhea" id="RHEA-COMP:11605"/>
        <dbReference type="ChEBI" id="CHEBI:15378"/>
        <dbReference type="ChEBI" id="CHEBI:30013"/>
        <dbReference type="ChEBI" id="CHEBI:30616"/>
        <dbReference type="ChEBI" id="CHEBI:61977"/>
        <dbReference type="ChEBI" id="CHEBI:456216"/>
        <dbReference type="EC" id="2.7.11.1"/>
    </reaction>
</comment>
<dbReference type="GO" id="GO:0046872">
    <property type="term" value="F:metal ion binding"/>
    <property type="evidence" value="ECO:0007669"/>
    <property type="project" value="UniProtKB-KW"/>
</dbReference>
<evidence type="ECO:0000256" key="7">
    <source>
        <dbReference type="ARBA" id="ARBA00022741"/>
    </source>
</evidence>
<feature type="binding site" evidence="14">
    <location>
        <position position="63"/>
    </location>
    <ligand>
        <name>ATP</name>
        <dbReference type="ChEBI" id="CHEBI:30616"/>
    </ligand>
</feature>
<evidence type="ECO:0000256" key="13">
    <source>
        <dbReference type="ARBA" id="ARBA00048679"/>
    </source>
</evidence>
<organism evidence="18">
    <name type="scientific">Hemiselmis andersenii</name>
    <name type="common">Cryptophyte alga</name>
    <dbReference type="NCBI Taxonomy" id="464988"/>
    <lineage>
        <taxon>Eukaryota</taxon>
        <taxon>Cryptophyceae</taxon>
        <taxon>Cryptomonadales</taxon>
        <taxon>Hemiselmidaceae</taxon>
        <taxon>Hemiselmis</taxon>
    </lineage>
</organism>
<evidence type="ECO:0000256" key="9">
    <source>
        <dbReference type="ARBA" id="ARBA00022840"/>
    </source>
</evidence>
<feature type="compositionally biased region" description="Basic and acidic residues" evidence="15">
    <location>
        <begin position="1"/>
        <end position="13"/>
    </location>
</feature>
<keyword evidence="5" id="KW-0808">Transferase</keyword>
<name>A0A6T8PK56_HEMAN</name>
<keyword evidence="9 14" id="KW-0067">ATP-binding</keyword>
<dbReference type="PANTHER" id="PTHR24346">
    <property type="entry name" value="MAP/MICROTUBULE AFFINITY-REGULATING KINASE"/>
    <property type="match status" value="1"/>
</dbReference>
<dbReference type="PANTHER" id="PTHR24346:SF94">
    <property type="entry name" value="NON-SPECIFIC SERINE_THREONINE PROTEIN KINASE"/>
    <property type="match status" value="1"/>
</dbReference>
<reference evidence="18" key="1">
    <citation type="submission" date="2021-01" db="EMBL/GenBank/DDBJ databases">
        <authorList>
            <person name="Corre E."/>
            <person name="Pelletier E."/>
            <person name="Niang G."/>
            <person name="Scheremetjew M."/>
            <person name="Finn R."/>
            <person name="Kale V."/>
            <person name="Holt S."/>
            <person name="Cochrane G."/>
            <person name="Meng A."/>
            <person name="Brown T."/>
            <person name="Cohen L."/>
        </authorList>
    </citation>
    <scope>NUCLEOTIDE SEQUENCE</scope>
    <source>
        <strain evidence="17">CCMP441</strain>
        <strain evidence="18">CCMP644</strain>
    </source>
</reference>
<evidence type="ECO:0000313" key="18">
    <source>
        <dbReference type="EMBL" id="CAD8976437.1"/>
    </source>
</evidence>
<dbReference type="GO" id="GO:0005524">
    <property type="term" value="F:ATP binding"/>
    <property type="evidence" value="ECO:0007669"/>
    <property type="project" value="UniProtKB-UniRule"/>
</dbReference>
<evidence type="ECO:0000256" key="15">
    <source>
        <dbReference type="SAM" id="MobiDB-lite"/>
    </source>
</evidence>
<keyword evidence="6" id="KW-0479">Metal-binding</keyword>
<dbReference type="Gene3D" id="3.30.200.20">
    <property type="entry name" value="Phosphorylase Kinase, domain 1"/>
    <property type="match status" value="1"/>
</dbReference>
<dbReference type="AlphaFoldDB" id="A0A6T8PK56"/>
<keyword evidence="10" id="KW-0460">Magnesium</keyword>